<dbReference type="Pfam" id="PF15481">
    <property type="entry name" value="CPG4"/>
    <property type="match status" value="1"/>
</dbReference>
<feature type="domain" description="Chondroitin proteoglycan 4" evidence="1">
    <location>
        <begin position="52"/>
        <end position="128"/>
    </location>
</feature>
<organism evidence="2 3">
    <name type="scientific">Elaeophora elaphi</name>
    <dbReference type="NCBI Taxonomy" id="1147741"/>
    <lineage>
        <taxon>Eukaryota</taxon>
        <taxon>Metazoa</taxon>
        <taxon>Ecdysozoa</taxon>
        <taxon>Nematoda</taxon>
        <taxon>Chromadorea</taxon>
        <taxon>Rhabditida</taxon>
        <taxon>Spirurina</taxon>
        <taxon>Spiruromorpha</taxon>
        <taxon>Filarioidea</taxon>
        <taxon>Onchocercidae</taxon>
        <taxon>Elaeophora</taxon>
    </lineage>
</organism>
<dbReference type="Proteomes" id="UP000050640">
    <property type="component" value="Unplaced"/>
</dbReference>
<dbReference type="AlphaFoldDB" id="A0A0R3RYV4"/>
<proteinExistence type="predicted"/>
<evidence type="ECO:0000259" key="1">
    <source>
        <dbReference type="Pfam" id="PF15481"/>
    </source>
</evidence>
<keyword evidence="2" id="KW-1185">Reference proteome</keyword>
<accession>A0A0R3RYV4</accession>
<protein>
    <submittedName>
        <fullName evidence="3">CPG4 domain-containing protein</fullName>
    </submittedName>
</protein>
<sequence length="201" mass="23033">MKSCEVTREVWAAFVLPEQVVFAGANRNPSELTDSEKNSINDLEEMPQFQPNCAEGCLKHFLLTLRASLVSGNNYERLTNTCEKLRQVYECLDRLKKCQPSRLFRMLMDGFKYMCIEHPADCEQKCKAHNLIAGWFIYSAMHSTKLLHDGGNGAPPRVNIGFLRKITSEACSISPKLDKDLKEFYKNRTEPLIKFRPPVQI</sequence>
<dbReference type="InterPro" id="IPR029153">
    <property type="entry name" value="CPG4"/>
</dbReference>
<name>A0A0R3RYV4_9BILA</name>
<evidence type="ECO:0000313" key="3">
    <source>
        <dbReference type="WBParaSite" id="EEL_0000747401-mRNA-1"/>
    </source>
</evidence>
<dbReference type="STRING" id="1147741.A0A0R3RYV4"/>
<evidence type="ECO:0000313" key="2">
    <source>
        <dbReference type="Proteomes" id="UP000050640"/>
    </source>
</evidence>
<dbReference type="WBParaSite" id="EEL_0000747401-mRNA-1">
    <property type="protein sequence ID" value="EEL_0000747401-mRNA-1"/>
    <property type="gene ID" value="EEL_0000747401"/>
</dbReference>
<reference evidence="3" key="1">
    <citation type="submission" date="2017-02" db="UniProtKB">
        <authorList>
            <consortium name="WormBaseParasite"/>
        </authorList>
    </citation>
    <scope>IDENTIFICATION</scope>
</reference>